<dbReference type="PANTHER" id="PTHR43537:SF5">
    <property type="entry name" value="UXU OPERON TRANSCRIPTIONAL REGULATOR"/>
    <property type="match status" value="1"/>
</dbReference>
<keyword evidence="1" id="KW-0805">Transcription regulation</keyword>
<proteinExistence type="predicted"/>
<protein>
    <submittedName>
        <fullName evidence="5">GntR family transcriptional regulator</fullName>
    </submittedName>
</protein>
<evidence type="ECO:0000313" key="5">
    <source>
        <dbReference type="EMBL" id="MFD1766419.1"/>
    </source>
</evidence>
<dbReference type="SMART" id="SM00345">
    <property type="entry name" value="HTH_GNTR"/>
    <property type="match status" value="1"/>
</dbReference>
<dbReference type="Proteomes" id="UP001597215">
    <property type="component" value="Unassembled WGS sequence"/>
</dbReference>
<dbReference type="PROSITE" id="PS50949">
    <property type="entry name" value="HTH_GNTR"/>
    <property type="match status" value="1"/>
</dbReference>
<keyword evidence="3" id="KW-0804">Transcription</keyword>
<dbReference type="SUPFAM" id="SSF48008">
    <property type="entry name" value="GntR ligand-binding domain-like"/>
    <property type="match status" value="1"/>
</dbReference>
<reference evidence="6" key="1">
    <citation type="journal article" date="2019" name="Int. J. Syst. Evol. Microbiol.">
        <title>The Global Catalogue of Microorganisms (GCM) 10K type strain sequencing project: providing services to taxonomists for standard genome sequencing and annotation.</title>
        <authorList>
            <consortium name="The Broad Institute Genomics Platform"/>
            <consortium name="The Broad Institute Genome Sequencing Center for Infectious Disease"/>
            <person name="Wu L."/>
            <person name="Ma J."/>
        </authorList>
    </citation>
    <scope>NUCLEOTIDE SEQUENCE [LARGE SCALE GENOMIC DNA]</scope>
    <source>
        <strain evidence="6">CGMCC 1.12449</strain>
    </source>
</reference>
<evidence type="ECO:0000313" key="6">
    <source>
        <dbReference type="Proteomes" id="UP001597215"/>
    </source>
</evidence>
<dbReference type="Pfam" id="PF00392">
    <property type="entry name" value="GntR"/>
    <property type="match status" value="1"/>
</dbReference>
<dbReference type="Gene3D" id="1.20.120.530">
    <property type="entry name" value="GntR ligand-binding domain-like"/>
    <property type="match status" value="1"/>
</dbReference>
<dbReference type="InterPro" id="IPR008920">
    <property type="entry name" value="TF_FadR/GntR_C"/>
</dbReference>
<name>A0ABW4MDL7_9SPHN</name>
<dbReference type="RefSeq" id="WP_381512500.1">
    <property type="nucleotide sequence ID" value="NZ_JBHUEL010000004.1"/>
</dbReference>
<dbReference type="InterPro" id="IPR036390">
    <property type="entry name" value="WH_DNA-bd_sf"/>
</dbReference>
<keyword evidence="2" id="KW-0238">DNA-binding</keyword>
<dbReference type="Pfam" id="PF07729">
    <property type="entry name" value="FCD"/>
    <property type="match status" value="1"/>
</dbReference>
<gene>
    <name evidence="5" type="ORF">ACFSAG_06140</name>
</gene>
<dbReference type="InterPro" id="IPR011711">
    <property type="entry name" value="GntR_C"/>
</dbReference>
<dbReference type="InterPro" id="IPR000524">
    <property type="entry name" value="Tscrpt_reg_HTH_GntR"/>
</dbReference>
<organism evidence="5 6">
    <name type="scientific">Sphingorhabdus buctiana</name>
    <dbReference type="NCBI Taxonomy" id="1508805"/>
    <lineage>
        <taxon>Bacteria</taxon>
        <taxon>Pseudomonadati</taxon>
        <taxon>Pseudomonadota</taxon>
        <taxon>Alphaproteobacteria</taxon>
        <taxon>Sphingomonadales</taxon>
        <taxon>Sphingomonadaceae</taxon>
        <taxon>Sphingorhabdus</taxon>
    </lineage>
</organism>
<evidence type="ECO:0000256" key="3">
    <source>
        <dbReference type="ARBA" id="ARBA00023163"/>
    </source>
</evidence>
<evidence type="ECO:0000259" key="4">
    <source>
        <dbReference type="PROSITE" id="PS50949"/>
    </source>
</evidence>
<keyword evidence="6" id="KW-1185">Reference proteome</keyword>
<comment type="caution">
    <text evidence="5">The sequence shown here is derived from an EMBL/GenBank/DDBJ whole genome shotgun (WGS) entry which is preliminary data.</text>
</comment>
<dbReference type="EMBL" id="JBHUEL010000004">
    <property type="protein sequence ID" value="MFD1766419.1"/>
    <property type="molecule type" value="Genomic_DNA"/>
</dbReference>
<evidence type="ECO:0000256" key="2">
    <source>
        <dbReference type="ARBA" id="ARBA00023125"/>
    </source>
</evidence>
<dbReference type="SUPFAM" id="SSF46785">
    <property type="entry name" value="Winged helix' DNA-binding domain"/>
    <property type="match status" value="1"/>
</dbReference>
<sequence>MAITGSEATRSASNVRMTAAQIARDVIDRLESGGFAPGQRLVEADLCLRYAAGRQIIREALQHLNALGIVALEPNRGAHIVHVSREDAIMTLELTELLFGLVSRSAARRIAAGADASRLDAAIDELMQSSQSDDRALYMRARRHLFGALSQIAGNAELSRIMDQVRVHAMRAQFGFADFRKGHAQELAQIGHTVIAGDSANAEEQARKYVRSIREALQQL</sequence>
<feature type="domain" description="HTH gntR-type" evidence="4">
    <location>
        <begin position="16"/>
        <end position="83"/>
    </location>
</feature>
<dbReference type="InterPro" id="IPR036388">
    <property type="entry name" value="WH-like_DNA-bd_sf"/>
</dbReference>
<evidence type="ECO:0000256" key="1">
    <source>
        <dbReference type="ARBA" id="ARBA00023015"/>
    </source>
</evidence>
<dbReference type="Gene3D" id="1.10.10.10">
    <property type="entry name" value="Winged helix-like DNA-binding domain superfamily/Winged helix DNA-binding domain"/>
    <property type="match status" value="1"/>
</dbReference>
<accession>A0ABW4MDL7</accession>
<dbReference type="PANTHER" id="PTHR43537">
    <property type="entry name" value="TRANSCRIPTIONAL REGULATOR, GNTR FAMILY"/>
    <property type="match status" value="1"/>
</dbReference>